<sequence>MEEYPEELRTPPVSLISLVGCPELHSLISTHLHSEQPPINTLALPDFSAISIMNRSNKEIRVPVAGILKRDCLLKHRTRIPAVVAALFTSDHISGDPAQWLQLCTHVENLKAVVRARNIKLVLVVVQSTSKDDISEDRMIALRKRAELDSKYLITFIQNDASELKQSLNRLASTFAELANTYYRDEGRRIKTRVEKKNTNSVELNIRYCFKVAVYAEFRRDWAEALRFYEDAYHTLREMIGTATRLPATQRLVEIKTVAEQLHFKISTLLLHGGKVIEAVKWFRQHNASYRKLVGAPEVIFLHWEWMSRQFLVFSELLETSSVTIQSISSLVLGTADNPLTEWELIPAYHYQLAAHYLKEKRSCLELALSMTESAGEIDGTAESVVPSVYVGQFARLLEQGDAFSMQPLTDEEYFRYALAEGKRFQDSFEIIALLQKSFESYSSLKIQRMASLCGFLMGREYFAVGDFSNAKLHFDNVANLYRQEGWVTLLWEVLGYLRECSRRHGSVKDFIEYSLEMAAMPISSDASVPSFNFKECGPAGPPTIQQREIINNEVVGLVRGELGFTSIEDNNNLTVTEAHPLHLEIDLVSPLRVVFLASVAFHEQIVKPGAPTVIMLSLLSHLPLTFEIDQLEVQFNQSHCNFTIINAQRPPSAAISSGQQGCRVESTPVLALVMNKWLRLRYEIKSEQSGKLECISVIARIGPHVSICCRAESPASMDDLPLWRFEDHVDTYPTKDPALSFSGQKAIQVEEPDPQVDLNLGAFGPALVGEKFIVPVTVTSKGHAIYAGELKINLVDARGGFLVSPRDMEPMSKDDHHVELIGIAGPEGEEECQTGPDNIRKIQHSFGLVSVPFLNCGDSWTCKLEIKWHRPKSVMLYVSLGYSLHSNESTSQKVHIHKSLQIEGKTAFVVGHRFMLPFRQDPLLLPRMKPLPDADQLASLPLNEKSVLIVNARNCTDVPLQLISMSIEADNDGAGRSCSVRHGGEDIVAPTLLVPGEEFKKVFHVIPEMESSKLGIGTVFLRWRRECGIKEQSSFNTEAAGVLTKHGLPDVNVELSPLIVRLECPPHAILGVPFTYIIKIQNQTHLLQEIKFVLGDSQSFVLSGSHNDTIFVLPKTEHSLSYMLVPLASGSQQLPRVTVTSVRYSAGFQPTIAASTIFVFPSKPHFDRVVVVETGDNAVESIAA</sequence>
<reference evidence="2 3" key="1">
    <citation type="journal article" date="2023" name="BMC Biotechnol.">
        <title>Vitis rotundifolia cv Carlos genome sequencing.</title>
        <authorList>
            <person name="Huff M."/>
            <person name="Hulse-Kemp A."/>
            <person name="Scheffler B."/>
            <person name="Youngblood R."/>
            <person name="Simpson S."/>
            <person name="Babiker E."/>
            <person name="Staton M."/>
        </authorList>
    </citation>
    <scope>NUCLEOTIDE SEQUENCE [LARGE SCALE GENOMIC DNA]</scope>
    <source>
        <tissue evidence="2">Leaf</tissue>
    </source>
</reference>
<evidence type="ECO:0000259" key="1">
    <source>
        <dbReference type="Pfam" id="PF11817"/>
    </source>
</evidence>
<comment type="caution">
    <text evidence="2">The sequence shown here is derived from an EMBL/GenBank/DDBJ whole genome shotgun (WGS) entry which is preliminary data.</text>
</comment>
<dbReference type="Proteomes" id="UP001168098">
    <property type="component" value="Unassembled WGS sequence"/>
</dbReference>
<dbReference type="Pfam" id="PF11817">
    <property type="entry name" value="Foie-gras_1"/>
    <property type="match status" value="1"/>
</dbReference>
<gene>
    <name evidence="2" type="ORF">PVL29_005438</name>
</gene>
<dbReference type="PANTHER" id="PTHR14374">
    <property type="entry name" value="FOIE GRAS"/>
    <property type="match status" value="1"/>
</dbReference>
<name>A0AA39E2F7_VITRO</name>
<evidence type="ECO:0000313" key="2">
    <source>
        <dbReference type="EMBL" id="KAJ9704155.1"/>
    </source>
</evidence>
<proteinExistence type="predicted"/>
<feature type="domain" description="Trafficking protein particle complex subunit 11" evidence="1">
    <location>
        <begin position="251"/>
        <end position="520"/>
    </location>
</feature>
<dbReference type="AlphaFoldDB" id="A0AA39E2F7"/>
<evidence type="ECO:0000313" key="3">
    <source>
        <dbReference type="Proteomes" id="UP001168098"/>
    </source>
</evidence>
<organism evidence="2 3">
    <name type="scientific">Vitis rotundifolia</name>
    <name type="common">Muscadine grape</name>
    <dbReference type="NCBI Taxonomy" id="103349"/>
    <lineage>
        <taxon>Eukaryota</taxon>
        <taxon>Viridiplantae</taxon>
        <taxon>Streptophyta</taxon>
        <taxon>Embryophyta</taxon>
        <taxon>Tracheophyta</taxon>
        <taxon>Spermatophyta</taxon>
        <taxon>Magnoliopsida</taxon>
        <taxon>eudicotyledons</taxon>
        <taxon>Gunneridae</taxon>
        <taxon>Pentapetalae</taxon>
        <taxon>rosids</taxon>
        <taxon>Vitales</taxon>
        <taxon>Vitaceae</taxon>
        <taxon>Viteae</taxon>
        <taxon>Vitis</taxon>
    </lineage>
</organism>
<protein>
    <recommendedName>
        <fullName evidence="1">Trafficking protein particle complex subunit 11 domain-containing protein</fullName>
    </recommendedName>
</protein>
<dbReference type="PANTHER" id="PTHR14374:SF0">
    <property type="entry name" value="TRAFFICKING PROTEIN PARTICLE COMPLEX SUBUNIT 11"/>
    <property type="match status" value="1"/>
</dbReference>
<keyword evidence="3" id="KW-1185">Reference proteome</keyword>
<dbReference type="InterPro" id="IPR021773">
    <property type="entry name" value="TPC11"/>
</dbReference>
<accession>A0AA39E2F7</accession>
<dbReference type="EMBL" id="JARBHA010000004">
    <property type="protein sequence ID" value="KAJ9704155.1"/>
    <property type="molecule type" value="Genomic_DNA"/>
</dbReference>